<feature type="compositionally biased region" description="Basic and acidic residues" evidence="1">
    <location>
        <begin position="29"/>
        <end position="55"/>
    </location>
</feature>
<dbReference type="Proteomes" id="UP000792457">
    <property type="component" value="Unassembled WGS sequence"/>
</dbReference>
<name>A0A8K0KM23_LADFU</name>
<sequence length="317" mass="34506">MKDAVWPPFSTELLWMKSPSTSALMTPTAHHDRNRGAHGSEQRPEENSRDASVDSHRIQNESLNNVLWQITPKVHHSGSPLPQYCVTMSSFFFWREACRFGVDVRDAAEVFISLISSLPDKLTFTSESPMLTFMLLSAFSPVLSKSESESVSILLFPSNLSLLQLPSSLDIVLSVSMVASAAFSVGSSLIHFFNGSVNALSSLAGLLHVFSADSSPGDSNVRHITSSSSTGSADISFLGGVAEELHNVSLFFTSKLTFSFASDKSIISGGVFSIRKFFETLASVSSIILRFFDADETPTGEITWNGKRAENKASLLY</sequence>
<protein>
    <submittedName>
        <fullName evidence="2">Uncharacterized protein</fullName>
    </submittedName>
</protein>
<reference evidence="2" key="1">
    <citation type="submission" date="2013-04" db="EMBL/GenBank/DDBJ databases">
        <authorList>
            <person name="Qu J."/>
            <person name="Murali S.C."/>
            <person name="Bandaranaike D."/>
            <person name="Bellair M."/>
            <person name="Blankenburg K."/>
            <person name="Chao H."/>
            <person name="Dinh H."/>
            <person name="Doddapaneni H."/>
            <person name="Downs B."/>
            <person name="Dugan-Rocha S."/>
            <person name="Elkadiri S."/>
            <person name="Gnanaolivu R.D."/>
            <person name="Hernandez B."/>
            <person name="Javaid M."/>
            <person name="Jayaseelan J.C."/>
            <person name="Lee S."/>
            <person name="Li M."/>
            <person name="Ming W."/>
            <person name="Munidasa M."/>
            <person name="Muniz J."/>
            <person name="Nguyen L."/>
            <person name="Ongeri F."/>
            <person name="Osuji N."/>
            <person name="Pu L.-L."/>
            <person name="Puazo M."/>
            <person name="Qu C."/>
            <person name="Quiroz J."/>
            <person name="Raj R."/>
            <person name="Weissenberger G."/>
            <person name="Xin Y."/>
            <person name="Zou X."/>
            <person name="Han Y."/>
            <person name="Richards S."/>
            <person name="Worley K."/>
            <person name="Muzny D."/>
            <person name="Gibbs R."/>
        </authorList>
    </citation>
    <scope>NUCLEOTIDE SEQUENCE</scope>
    <source>
        <strain evidence="2">Sampled in the wild</strain>
    </source>
</reference>
<dbReference type="AlphaFoldDB" id="A0A8K0KM23"/>
<evidence type="ECO:0000313" key="2">
    <source>
        <dbReference type="EMBL" id="KAG8236291.1"/>
    </source>
</evidence>
<dbReference type="EMBL" id="KZ309006">
    <property type="protein sequence ID" value="KAG8236291.1"/>
    <property type="molecule type" value="Genomic_DNA"/>
</dbReference>
<organism evidence="2 3">
    <name type="scientific">Ladona fulva</name>
    <name type="common">Scarce chaser dragonfly</name>
    <name type="synonym">Libellula fulva</name>
    <dbReference type="NCBI Taxonomy" id="123851"/>
    <lineage>
        <taxon>Eukaryota</taxon>
        <taxon>Metazoa</taxon>
        <taxon>Ecdysozoa</taxon>
        <taxon>Arthropoda</taxon>
        <taxon>Hexapoda</taxon>
        <taxon>Insecta</taxon>
        <taxon>Pterygota</taxon>
        <taxon>Palaeoptera</taxon>
        <taxon>Odonata</taxon>
        <taxon>Epiprocta</taxon>
        <taxon>Anisoptera</taxon>
        <taxon>Libelluloidea</taxon>
        <taxon>Libellulidae</taxon>
        <taxon>Ladona</taxon>
    </lineage>
</organism>
<feature type="region of interest" description="Disordered" evidence="1">
    <location>
        <begin position="23"/>
        <end position="55"/>
    </location>
</feature>
<gene>
    <name evidence="2" type="ORF">J437_LFUL016071</name>
</gene>
<reference evidence="2" key="2">
    <citation type="submission" date="2017-10" db="EMBL/GenBank/DDBJ databases">
        <title>Ladona fulva Genome sequencing and assembly.</title>
        <authorList>
            <person name="Murali S."/>
            <person name="Richards S."/>
            <person name="Bandaranaike D."/>
            <person name="Bellair M."/>
            <person name="Blankenburg K."/>
            <person name="Chao H."/>
            <person name="Dinh H."/>
            <person name="Doddapaneni H."/>
            <person name="Dugan-Rocha S."/>
            <person name="Elkadiri S."/>
            <person name="Gnanaolivu R."/>
            <person name="Hernandez B."/>
            <person name="Skinner E."/>
            <person name="Javaid M."/>
            <person name="Lee S."/>
            <person name="Li M."/>
            <person name="Ming W."/>
            <person name="Munidasa M."/>
            <person name="Muniz J."/>
            <person name="Nguyen L."/>
            <person name="Hughes D."/>
            <person name="Osuji N."/>
            <person name="Pu L.-L."/>
            <person name="Puazo M."/>
            <person name="Qu C."/>
            <person name="Quiroz J."/>
            <person name="Raj R."/>
            <person name="Weissenberger G."/>
            <person name="Xin Y."/>
            <person name="Zou X."/>
            <person name="Han Y."/>
            <person name="Worley K."/>
            <person name="Muzny D."/>
            <person name="Gibbs R."/>
        </authorList>
    </citation>
    <scope>NUCLEOTIDE SEQUENCE</scope>
    <source>
        <strain evidence="2">Sampled in the wild</strain>
    </source>
</reference>
<evidence type="ECO:0000256" key="1">
    <source>
        <dbReference type="SAM" id="MobiDB-lite"/>
    </source>
</evidence>
<comment type="caution">
    <text evidence="2">The sequence shown here is derived from an EMBL/GenBank/DDBJ whole genome shotgun (WGS) entry which is preliminary data.</text>
</comment>
<accession>A0A8K0KM23</accession>
<evidence type="ECO:0000313" key="3">
    <source>
        <dbReference type="Proteomes" id="UP000792457"/>
    </source>
</evidence>
<proteinExistence type="predicted"/>
<keyword evidence="3" id="KW-1185">Reference proteome</keyword>